<accession>Q2F9U7</accession>
<sequence length="102" mass="11448">MRVIMRKFDLDGYASFMNIAAMNNESEFTRIGLQFSSVGDYVHGRVNNVNVSNYKGILSIIYRNLKSGNLGGEVILSNGKKKLIKLSKTRVLENNVDITSEM</sequence>
<proteinExistence type="predicted"/>
<dbReference type="EMBL" id="DQ139261">
    <property type="protein sequence ID" value="ABA55924.1"/>
    <property type="molecule type" value="Genomic_DNA"/>
</dbReference>
<evidence type="ECO:0000313" key="1">
    <source>
        <dbReference type="EMBL" id="ABA55924.1"/>
    </source>
</evidence>
<reference evidence="1" key="1">
    <citation type="journal article" date="2006" name="BMC Evol. Biol.">
        <title>Recovery and evolutionary analysis of complete integron gene cassette arrays from Vibrio.</title>
        <authorList>
            <person name="Boucher Y."/>
            <person name="Nesbo C.L."/>
            <person name="Joss M.J."/>
            <person name="Robinson A."/>
            <person name="Mabbutt B.C."/>
            <person name="Gillings M.R."/>
            <person name="Doolittle W.F."/>
            <person name="Stokes H.W."/>
        </authorList>
    </citation>
    <scope>NUCLEOTIDE SEQUENCE</scope>
    <source>
        <strain evidence="1">DAT722</strain>
    </source>
</reference>
<protein>
    <submittedName>
        <fullName evidence="1">Uncharacterized protein</fullName>
    </submittedName>
</protein>
<name>Q2F9U7_9VIBR</name>
<organism evidence="1">
    <name type="scientific">Vibrio sp. DAT722</name>
    <dbReference type="NCBI Taxonomy" id="344879"/>
    <lineage>
        <taxon>Bacteria</taxon>
        <taxon>Pseudomonadati</taxon>
        <taxon>Pseudomonadota</taxon>
        <taxon>Gammaproteobacteria</taxon>
        <taxon>Vibrionales</taxon>
        <taxon>Vibrionaceae</taxon>
        <taxon>Vibrio</taxon>
    </lineage>
</organism>
<dbReference type="AlphaFoldDB" id="Q2F9U7"/>